<keyword evidence="1" id="KW-1133">Transmembrane helix</keyword>
<keyword evidence="1" id="KW-0812">Transmembrane</keyword>
<sequence>MGATRPSVTEPHTRLYQTHQTLYAWFCLVLCPFSFPFWTRQNCAYNVWLARLAGIELGILVTQYPAGDPYIGLGSIKVMLLPLSASQQFAALTPELCYESWVTEKPSHP</sequence>
<gene>
    <name evidence="2" type="ORF">K466DRAFT_27511</name>
</gene>
<evidence type="ECO:0000313" key="3">
    <source>
        <dbReference type="Proteomes" id="UP000308197"/>
    </source>
</evidence>
<keyword evidence="1" id="KW-0472">Membrane</keyword>
<accession>A0A5C3PTN4</accession>
<organism evidence="2 3">
    <name type="scientific">Polyporus arcularius HHB13444</name>
    <dbReference type="NCBI Taxonomy" id="1314778"/>
    <lineage>
        <taxon>Eukaryota</taxon>
        <taxon>Fungi</taxon>
        <taxon>Dikarya</taxon>
        <taxon>Basidiomycota</taxon>
        <taxon>Agaricomycotina</taxon>
        <taxon>Agaricomycetes</taxon>
        <taxon>Polyporales</taxon>
        <taxon>Polyporaceae</taxon>
        <taxon>Polyporus</taxon>
    </lineage>
</organism>
<dbReference type="EMBL" id="ML211075">
    <property type="protein sequence ID" value="TFK89483.1"/>
    <property type="molecule type" value="Genomic_DNA"/>
</dbReference>
<evidence type="ECO:0000256" key="1">
    <source>
        <dbReference type="SAM" id="Phobius"/>
    </source>
</evidence>
<reference evidence="2 3" key="1">
    <citation type="journal article" date="2019" name="Nat. Ecol. Evol.">
        <title>Megaphylogeny resolves global patterns of mushroom evolution.</title>
        <authorList>
            <person name="Varga T."/>
            <person name="Krizsan K."/>
            <person name="Foldi C."/>
            <person name="Dima B."/>
            <person name="Sanchez-Garcia M."/>
            <person name="Sanchez-Ramirez S."/>
            <person name="Szollosi G.J."/>
            <person name="Szarkandi J.G."/>
            <person name="Papp V."/>
            <person name="Albert L."/>
            <person name="Andreopoulos W."/>
            <person name="Angelini C."/>
            <person name="Antonin V."/>
            <person name="Barry K.W."/>
            <person name="Bougher N.L."/>
            <person name="Buchanan P."/>
            <person name="Buyck B."/>
            <person name="Bense V."/>
            <person name="Catcheside P."/>
            <person name="Chovatia M."/>
            <person name="Cooper J."/>
            <person name="Damon W."/>
            <person name="Desjardin D."/>
            <person name="Finy P."/>
            <person name="Geml J."/>
            <person name="Haridas S."/>
            <person name="Hughes K."/>
            <person name="Justo A."/>
            <person name="Karasinski D."/>
            <person name="Kautmanova I."/>
            <person name="Kiss B."/>
            <person name="Kocsube S."/>
            <person name="Kotiranta H."/>
            <person name="LaButti K.M."/>
            <person name="Lechner B.E."/>
            <person name="Liimatainen K."/>
            <person name="Lipzen A."/>
            <person name="Lukacs Z."/>
            <person name="Mihaltcheva S."/>
            <person name="Morgado L.N."/>
            <person name="Niskanen T."/>
            <person name="Noordeloos M.E."/>
            <person name="Ohm R.A."/>
            <person name="Ortiz-Santana B."/>
            <person name="Ovrebo C."/>
            <person name="Racz N."/>
            <person name="Riley R."/>
            <person name="Savchenko A."/>
            <person name="Shiryaev A."/>
            <person name="Soop K."/>
            <person name="Spirin V."/>
            <person name="Szebenyi C."/>
            <person name="Tomsovsky M."/>
            <person name="Tulloss R.E."/>
            <person name="Uehling J."/>
            <person name="Grigoriev I.V."/>
            <person name="Vagvolgyi C."/>
            <person name="Papp T."/>
            <person name="Martin F.M."/>
            <person name="Miettinen O."/>
            <person name="Hibbett D.S."/>
            <person name="Nagy L.G."/>
        </authorList>
    </citation>
    <scope>NUCLEOTIDE SEQUENCE [LARGE SCALE GENOMIC DNA]</scope>
    <source>
        <strain evidence="2 3">HHB13444</strain>
    </source>
</reference>
<keyword evidence="3" id="KW-1185">Reference proteome</keyword>
<dbReference type="Proteomes" id="UP000308197">
    <property type="component" value="Unassembled WGS sequence"/>
</dbReference>
<proteinExistence type="predicted"/>
<name>A0A5C3PTN4_9APHY</name>
<evidence type="ECO:0000313" key="2">
    <source>
        <dbReference type="EMBL" id="TFK89483.1"/>
    </source>
</evidence>
<dbReference type="InParanoid" id="A0A5C3PTN4"/>
<feature type="transmembrane region" description="Helical" evidence="1">
    <location>
        <begin position="21"/>
        <end position="38"/>
    </location>
</feature>
<dbReference type="AlphaFoldDB" id="A0A5C3PTN4"/>
<protein>
    <submittedName>
        <fullName evidence="2">Uncharacterized protein</fullName>
    </submittedName>
</protein>